<dbReference type="Proteomes" id="UP001165267">
    <property type="component" value="Unassembled WGS sequence"/>
</dbReference>
<comment type="caution">
    <text evidence="7">The sequence shown here is derived from an EMBL/GenBank/DDBJ whole genome shotgun (WGS) entry which is preliminary data.</text>
</comment>
<keyword evidence="2 6" id="KW-0813">Transport</keyword>
<dbReference type="InterPro" id="IPR003708">
    <property type="entry name" value="SecB"/>
</dbReference>
<keyword evidence="8" id="KW-1185">Reference proteome</keyword>
<evidence type="ECO:0000256" key="6">
    <source>
        <dbReference type="HAMAP-Rule" id="MF_00821"/>
    </source>
</evidence>
<dbReference type="RefSeq" id="WP_257510561.1">
    <property type="nucleotide sequence ID" value="NZ_JANKHG010000001.1"/>
</dbReference>
<dbReference type="InterPro" id="IPR035958">
    <property type="entry name" value="SecB-like_sf"/>
</dbReference>
<comment type="subcellular location">
    <subcellularLocation>
        <location evidence="6">Cytoplasm</location>
    </subcellularLocation>
</comment>
<dbReference type="EMBL" id="JANKHG010000001">
    <property type="protein sequence ID" value="MCR2745315.1"/>
    <property type="molecule type" value="Genomic_DNA"/>
</dbReference>
<reference evidence="7" key="1">
    <citation type="submission" date="2022-07" db="EMBL/GenBank/DDBJ databases">
        <authorList>
            <person name="Xamxidin M."/>
        </authorList>
    </citation>
    <scope>NUCLEOTIDE SEQUENCE</scope>
    <source>
        <strain evidence="7">YS8-69</strain>
    </source>
</reference>
<keyword evidence="3 6" id="KW-0653">Protein transport</keyword>
<evidence type="ECO:0000256" key="5">
    <source>
        <dbReference type="ARBA" id="ARBA00023186"/>
    </source>
</evidence>
<comment type="similarity">
    <text evidence="1 6">Belongs to the SecB family.</text>
</comment>
<keyword evidence="6" id="KW-0963">Cytoplasm</keyword>
<keyword evidence="5 6" id="KW-0143">Chaperone</keyword>
<protein>
    <recommendedName>
        <fullName evidence="6">Protein-export protein SecB</fullName>
    </recommendedName>
</protein>
<name>A0ABT1XDG3_9BURK</name>
<dbReference type="NCBIfam" id="TIGR00809">
    <property type="entry name" value="secB"/>
    <property type="match status" value="1"/>
</dbReference>
<evidence type="ECO:0000256" key="2">
    <source>
        <dbReference type="ARBA" id="ARBA00022448"/>
    </source>
</evidence>
<comment type="subunit">
    <text evidence="6">Homotetramer, a dimer of dimers. One homotetramer interacts with 1 SecA dimer.</text>
</comment>
<evidence type="ECO:0000313" key="8">
    <source>
        <dbReference type="Proteomes" id="UP001165267"/>
    </source>
</evidence>
<dbReference type="PRINTS" id="PR01594">
    <property type="entry name" value="SECBCHAPRONE"/>
</dbReference>
<dbReference type="PANTHER" id="PTHR36918">
    <property type="match status" value="1"/>
</dbReference>
<dbReference type="Gene3D" id="3.10.420.10">
    <property type="entry name" value="SecB-like"/>
    <property type="match status" value="1"/>
</dbReference>
<evidence type="ECO:0000256" key="3">
    <source>
        <dbReference type="ARBA" id="ARBA00022927"/>
    </source>
</evidence>
<comment type="function">
    <text evidence="6">One of the proteins required for the normal export of preproteins out of the cell cytoplasm. It is a molecular chaperone that binds to a subset of precursor proteins, maintaining them in a translocation-competent state. It also specifically binds to its receptor SecA.</text>
</comment>
<evidence type="ECO:0000313" key="7">
    <source>
        <dbReference type="EMBL" id="MCR2745315.1"/>
    </source>
</evidence>
<dbReference type="PANTHER" id="PTHR36918:SF1">
    <property type="entry name" value="PROTEIN-EXPORT PROTEIN SECB"/>
    <property type="match status" value="1"/>
</dbReference>
<dbReference type="Pfam" id="PF02556">
    <property type="entry name" value="SecB"/>
    <property type="match status" value="1"/>
</dbReference>
<evidence type="ECO:0000256" key="1">
    <source>
        <dbReference type="ARBA" id="ARBA00009990"/>
    </source>
</evidence>
<gene>
    <name evidence="6 7" type="primary">secB</name>
    <name evidence="7" type="ORF">NSP04_01485</name>
</gene>
<dbReference type="SUPFAM" id="SSF54611">
    <property type="entry name" value="SecB-like"/>
    <property type="match status" value="1"/>
</dbReference>
<sequence>MAEQNSEAVFQMQRVYIKDASLELPNAPQIFLEKNAPKIEVAVDVGAQRLAENIFESEVTVTVTAKIDDKVAFLVECKQAGIFEISNVPEEQFDPLLGILCPNMIYPYLRANVADLITRTGFPPVHLSDINFEQFYQQRLAAAQEQQAAASKQNGSGIITTA</sequence>
<proteinExistence type="inferred from homology"/>
<evidence type="ECO:0000256" key="4">
    <source>
        <dbReference type="ARBA" id="ARBA00023010"/>
    </source>
</evidence>
<dbReference type="HAMAP" id="MF_00821">
    <property type="entry name" value="SecB"/>
    <property type="match status" value="1"/>
</dbReference>
<organism evidence="7 8">
    <name type="scientific">Limnobacter parvus</name>
    <dbReference type="NCBI Taxonomy" id="2939690"/>
    <lineage>
        <taxon>Bacteria</taxon>
        <taxon>Pseudomonadati</taxon>
        <taxon>Pseudomonadota</taxon>
        <taxon>Betaproteobacteria</taxon>
        <taxon>Burkholderiales</taxon>
        <taxon>Burkholderiaceae</taxon>
        <taxon>Limnobacter</taxon>
    </lineage>
</organism>
<keyword evidence="4 6" id="KW-0811">Translocation</keyword>
<dbReference type="NCBIfam" id="NF004394">
    <property type="entry name" value="PRK05751.1-5"/>
    <property type="match status" value="1"/>
</dbReference>
<accession>A0ABT1XDG3</accession>